<evidence type="ECO:0000259" key="1">
    <source>
        <dbReference type="Pfam" id="PF04961"/>
    </source>
</evidence>
<evidence type="ECO:0000313" key="2">
    <source>
        <dbReference type="EMBL" id="XAO45740.1"/>
    </source>
</evidence>
<dbReference type="RefSeq" id="WP_345471506.1">
    <property type="nucleotide sequence ID" value="NZ_CP125942.1"/>
</dbReference>
<evidence type="ECO:0000313" key="3">
    <source>
        <dbReference type="Proteomes" id="UP001486888"/>
    </source>
</evidence>
<dbReference type="Gene3D" id="1.20.120.680">
    <property type="entry name" value="Formiminotetrahydrofolate cyclodeaminase monomer, up-and-down helical bundle"/>
    <property type="match status" value="1"/>
</dbReference>
<name>A0AAU6WDI4_9MICC</name>
<proteinExistence type="predicted"/>
<protein>
    <submittedName>
        <fullName evidence="2">Cyclodeaminase/cyclohydrolase family protein</fullName>
    </submittedName>
</protein>
<dbReference type="Pfam" id="PF04961">
    <property type="entry name" value="FTCD_C"/>
    <property type="match status" value="1"/>
</dbReference>
<organism evidence="2 3">
    <name type="scientific">Glutamicibacter ectropisis</name>
    <dbReference type="NCBI Taxonomy" id="3046593"/>
    <lineage>
        <taxon>Bacteria</taxon>
        <taxon>Bacillati</taxon>
        <taxon>Actinomycetota</taxon>
        <taxon>Actinomycetes</taxon>
        <taxon>Micrococcales</taxon>
        <taxon>Micrococcaceae</taxon>
        <taxon>Glutamicibacter</taxon>
    </lineage>
</organism>
<reference evidence="2 3" key="1">
    <citation type="submission" date="2023-05" db="EMBL/GenBank/DDBJ databases">
        <title>Glutamicibacter sp. B1, complete genome.</title>
        <authorList>
            <person name="Long Y.H."/>
            <person name="Fang T."/>
            <person name="Li X.Y."/>
        </authorList>
    </citation>
    <scope>NUCLEOTIDE SEQUENCE [LARGE SCALE GENOMIC DNA]</scope>
    <source>
        <strain evidence="2 3">B1</strain>
    </source>
</reference>
<accession>A0AAU6WDI4</accession>
<dbReference type="AlphaFoldDB" id="A0AAU6WDI4"/>
<feature type="domain" description="Cyclodeaminase/cyclohydrolase" evidence="1">
    <location>
        <begin position="6"/>
        <end position="182"/>
    </location>
</feature>
<dbReference type="Proteomes" id="UP001486888">
    <property type="component" value="Chromosome"/>
</dbReference>
<dbReference type="InterPro" id="IPR036178">
    <property type="entry name" value="Formintransfe-cycloase-like_sf"/>
</dbReference>
<gene>
    <name evidence="2" type="ORF">QMQ05_15595</name>
</gene>
<dbReference type="KEGG" id="gey:QMQ05_15595"/>
<keyword evidence="3" id="KW-1185">Reference proteome</keyword>
<dbReference type="SUPFAM" id="SSF101262">
    <property type="entry name" value="Methenyltetrahydrofolate cyclohydrolase-like"/>
    <property type="match status" value="1"/>
</dbReference>
<dbReference type="InterPro" id="IPR007044">
    <property type="entry name" value="Cyclodeamin/CycHdrlase"/>
</dbReference>
<dbReference type="GO" id="GO:0003824">
    <property type="term" value="F:catalytic activity"/>
    <property type="evidence" value="ECO:0007669"/>
    <property type="project" value="InterPro"/>
</dbReference>
<dbReference type="EMBL" id="CP125942">
    <property type="protein sequence ID" value="XAO45740.1"/>
    <property type="molecule type" value="Genomic_DNA"/>
</dbReference>
<sequence>MISTETVTNYLERLASRAPAPGGGAAGALHAAQAAALVSMVAEFTSGPRYAEVQAQAAGIAEEAKKQMREALFAAEEDERLFGLLSTAYALPKDTEEQKASRREAINRATIDAAAPLVATVEVASGVIRLAQELLPIGNRSVSSDVAAVAEAARAALGTALVTLEMNIAAIKDQAEREQLSRATGQASEMIGLAEELSTAVRSAVSA</sequence>